<organism evidence="1">
    <name type="scientific">marine metagenome</name>
    <dbReference type="NCBI Taxonomy" id="408172"/>
    <lineage>
        <taxon>unclassified sequences</taxon>
        <taxon>metagenomes</taxon>
        <taxon>ecological metagenomes</taxon>
    </lineage>
</organism>
<protein>
    <submittedName>
        <fullName evidence="1">Uncharacterized protein</fullName>
    </submittedName>
</protein>
<feature type="non-terminal residue" evidence="1">
    <location>
        <position position="1"/>
    </location>
</feature>
<sequence>VHKLVNAGLFILFSRYWLIGLNKTARTIAQNIGSIKSMINVAKSRLTTVNRIMNAFLLFI</sequence>
<accession>A0A383DAE5</accession>
<name>A0A383DAE5_9ZZZZ</name>
<proteinExistence type="predicted"/>
<dbReference type="EMBL" id="UINC01215686">
    <property type="protein sequence ID" value="SVE41497.1"/>
    <property type="molecule type" value="Genomic_DNA"/>
</dbReference>
<gene>
    <name evidence="1" type="ORF">METZ01_LOCUS494351</name>
</gene>
<reference evidence="1" key="1">
    <citation type="submission" date="2018-05" db="EMBL/GenBank/DDBJ databases">
        <authorList>
            <person name="Lanie J.A."/>
            <person name="Ng W.-L."/>
            <person name="Kazmierczak K.M."/>
            <person name="Andrzejewski T.M."/>
            <person name="Davidsen T.M."/>
            <person name="Wayne K.J."/>
            <person name="Tettelin H."/>
            <person name="Glass J.I."/>
            <person name="Rusch D."/>
            <person name="Podicherti R."/>
            <person name="Tsui H.-C.T."/>
            <person name="Winkler M.E."/>
        </authorList>
    </citation>
    <scope>NUCLEOTIDE SEQUENCE</scope>
</reference>
<dbReference type="AlphaFoldDB" id="A0A383DAE5"/>
<evidence type="ECO:0000313" key="1">
    <source>
        <dbReference type="EMBL" id="SVE41497.1"/>
    </source>
</evidence>